<proteinExistence type="predicted"/>
<keyword evidence="5" id="KW-1185">Reference proteome</keyword>
<dbReference type="PANTHER" id="PTHR31333:SF6">
    <property type="entry name" value="MUM1 LIKE 1"/>
    <property type="match status" value="1"/>
</dbReference>
<dbReference type="OrthoDB" id="10013064at2759"/>
<gene>
    <name evidence="4" type="primary">LOC115357133</name>
</gene>
<sequence>MKCPGTLLNSRPVFSVTRRHKLMQRMEGVTRKSRKRKAKKMPVKKMNPQMASSPATDASSALSQSPPSPLASTPKRRSGRIQLMQELCLTPTSVHSSSADTPFTVLKSPPRARKEKLERTVSTRQLKASEMHLPCSTPKTQSRLGKRCAAQTGRLRKRLSREQTQSCHENSVPPAKVQHRKRQKVEEGAKPKEATTQPPIRCRPRFELLEPEAIDQDDAELSSELSIELSHYEDQLASFSIQEDEEEEEENEEELPSFLMRVNKKPITEGVFVWCKFRNYPFWPAMVKSVYPKMKKASILFIDDQLIGKKSKGLTVALKPLKPFDCEEANQLVSKAKENYSAAIQWSIDLINDYRIRIACGSFTGSFIEYFAHDMSYPVRRTYPQAVSERIIIASEMVMEERCDDHKEENSTVLKEEVNKSSKRLLPDRTHAAHNRASEKLVHFIVKQRMVESHLLAVISGQQQSRWLRSFLNTKRRHVVNVYLEDDEQLDQVYSYLNELYQRAPVTAPCLASMQFMQRVAFVLDVLLPEAIIYAIAGVDKLSIENAEEKYLKGRSISNREREQFDRMIEQQMKRKSVHQNTTHSHSTFHLGPCSTIPDFQFVEG</sequence>
<evidence type="ECO:0000259" key="2">
    <source>
        <dbReference type="Pfam" id="PF20884"/>
    </source>
</evidence>
<dbReference type="InterPro" id="IPR035504">
    <property type="entry name" value="MUM1-like_PWWP"/>
</dbReference>
<evidence type="ECO:0000313" key="4">
    <source>
        <dbReference type="Ensembl" id="ENSMMDP00005044771.1"/>
    </source>
</evidence>
<dbReference type="InterPro" id="IPR040263">
    <property type="entry name" value="PWP3A_3B_4"/>
</dbReference>
<dbReference type="GeneID" id="115357133"/>
<feature type="compositionally biased region" description="Basic and acidic residues" evidence="1">
    <location>
        <begin position="184"/>
        <end position="193"/>
    </location>
</feature>
<dbReference type="PANTHER" id="PTHR31333">
    <property type="entry name" value="PWWP DOMAIN-CONTAINING DNA REPAIR FACTOR 3 FAMILY MEMBER"/>
    <property type="match status" value="1"/>
</dbReference>
<feature type="domain" description="PWWP" evidence="3">
    <location>
        <begin position="427"/>
        <end position="569"/>
    </location>
</feature>
<dbReference type="Pfam" id="PF20884">
    <property type="entry name" value="MUM1-like_PWWP"/>
    <property type="match status" value="1"/>
</dbReference>
<evidence type="ECO:0000256" key="1">
    <source>
        <dbReference type="SAM" id="MobiDB-lite"/>
    </source>
</evidence>
<feature type="domain" description="MUM1-like PWWP" evidence="2">
    <location>
        <begin position="269"/>
        <end position="346"/>
    </location>
</feature>
<dbReference type="Ensembl" id="ENSMMDT00005045660.1">
    <property type="protein sequence ID" value="ENSMMDP00005044771.1"/>
    <property type="gene ID" value="ENSMMDG00005020534.1"/>
</dbReference>
<evidence type="ECO:0000259" key="3">
    <source>
        <dbReference type="Pfam" id="PF20886"/>
    </source>
</evidence>
<dbReference type="SUPFAM" id="SSF63748">
    <property type="entry name" value="Tudor/PWWP/MBT"/>
    <property type="match status" value="1"/>
</dbReference>
<dbReference type="InterPro" id="IPR048795">
    <property type="entry name" value="PWP3A_3B_4_C"/>
</dbReference>
<dbReference type="CDD" id="cd06080">
    <property type="entry name" value="PWWP_MUM1-like"/>
    <property type="match status" value="1"/>
</dbReference>
<name>A0A668AIL2_9TELE</name>
<dbReference type="RefSeq" id="XP_029904373.1">
    <property type="nucleotide sequence ID" value="XM_030048513.1"/>
</dbReference>
<dbReference type="Gene3D" id="2.30.30.140">
    <property type="match status" value="1"/>
</dbReference>
<protein>
    <submittedName>
        <fullName evidence="4">PWWP domain-containing DNA repair factor 3B-like</fullName>
    </submittedName>
</protein>
<evidence type="ECO:0000313" key="5">
    <source>
        <dbReference type="Proteomes" id="UP000472263"/>
    </source>
</evidence>
<dbReference type="AlphaFoldDB" id="A0A668AIL2"/>
<reference evidence="4" key="3">
    <citation type="submission" date="2025-09" db="UniProtKB">
        <authorList>
            <consortium name="Ensembl"/>
        </authorList>
    </citation>
    <scope>IDENTIFICATION</scope>
</reference>
<organism evidence="4 5">
    <name type="scientific">Myripristis murdjan</name>
    <name type="common">pinecone soldierfish</name>
    <dbReference type="NCBI Taxonomy" id="586833"/>
    <lineage>
        <taxon>Eukaryota</taxon>
        <taxon>Metazoa</taxon>
        <taxon>Chordata</taxon>
        <taxon>Craniata</taxon>
        <taxon>Vertebrata</taxon>
        <taxon>Euteleostomi</taxon>
        <taxon>Actinopterygii</taxon>
        <taxon>Neopterygii</taxon>
        <taxon>Teleostei</taxon>
        <taxon>Neoteleostei</taxon>
        <taxon>Acanthomorphata</taxon>
        <taxon>Holocentriformes</taxon>
        <taxon>Holocentridae</taxon>
        <taxon>Myripristis</taxon>
    </lineage>
</organism>
<dbReference type="Gene3D" id="6.10.300.20">
    <property type="match status" value="1"/>
</dbReference>
<feature type="region of interest" description="Disordered" evidence="1">
    <location>
        <begin position="23"/>
        <end position="77"/>
    </location>
</feature>
<dbReference type="InParanoid" id="A0A668AIL2"/>
<reference evidence="4" key="2">
    <citation type="submission" date="2025-08" db="UniProtKB">
        <authorList>
            <consortium name="Ensembl"/>
        </authorList>
    </citation>
    <scope>IDENTIFICATION</scope>
</reference>
<dbReference type="Proteomes" id="UP000472263">
    <property type="component" value="Chromosome 3"/>
</dbReference>
<feature type="region of interest" description="Disordered" evidence="1">
    <location>
        <begin position="93"/>
        <end position="118"/>
    </location>
</feature>
<reference evidence="4" key="1">
    <citation type="submission" date="2019-06" db="EMBL/GenBank/DDBJ databases">
        <authorList>
            <consortium name="Wellcome Sanger Institute Data Sharing"/>
        </authorList>
    </citation>
    <scope>NUCLEOTIDE SEQUENCE [LARGE SCALE GENOMIC DNA]</scope>
</reference>
<feature type="region of interest" description="Disordered" evidence="1">
    <location>
        <begin position="152"/>
        <end position="200"/>
    </location>
</feature>
<dbReference type="Pfam" id="PF20886">
    <property type="entry name" value="PWP3A-B_C"/>
    <property type="match status" value="1"/>
</dbReference>
<accession>A0A668AIL2</accession>
<feature type="compositionally biased region" description="Basic residues" evidence="1">
    <location>
        <begin position="31"/>
        <end position="43"/>
    </location>
</feature>
<dbReference type="GeneTree" id="ENSGT00390000001700"/>